<dbReference type="PROSITE" id="PS50931">
    <property type="entry name" value="HTH_LYSR"/>
    <property type="match status" value="1"/>
</dbReference>
<dbReference type="SUPFAM" id="SSF53850">
    <property type="entry name" value="Periplasmic binding protein-like II"/>
    <property type="match status" value="1"/>
</dbReference>
<dbReference type="EMBL" id="BTCL01000032">
    <property type="protein sequence ID" value="GMK48645.1"/>
    <property type="molecule type" value="Genomic_DNA"/>
</dbReference>
<dbReference type="PANTHER" id="PTHR30419">
    <property type="entry name" value="HTH-TYPE TRANSCRIPTIONAL REGULATOR YBHD"/>
    <property type="match status" value="1"/>
</dbReference>
<evidence type="ECO:0000313" key="7">
    <source>
        <dbReference type="Proteomes" id="UP001285921"/>
    </source>
</evidence>
<dbReference type="InterPro" id="IPR036390">
    <property type="entry name" value="WH_DNA-bd_sf"/>
</dbReference>
<evidence type="ECO:0000313" key="6">
    <source>
        <dbReference type="EMBL" id="GMK48645.1"/>
    </source>
</evidence>
<dbReference type="Pfam" id="PF03466">
    <property type="entry name" value="LysR_substrate"/>
    <property type="match status" value="1"/>
</dbReference>
<gene>
    <name evidence="6" type="primary">ytlI_2</name>
    <name evidence="6" type="ORF">PghCCS26_57750</name>
</gene>
<keyword evidence="3" id="KW-0238">DNA-binding</keyword>
<dbReference type="Gene3D" id="1.10.10.10">
    <property type="entry name" value="Winged helix-like DNA-binding domain superfamily/Winged helix DNA-binding domain"/>
    <property type="match status" value="1"/>
</dbReference>
<evidence type="ECO:0000256" key="3">
    <source>
        <dbReference type="ARBA" id="ARBA00023125"/>
    </source>
</evidence>
<organism evidence="6 7">
    <name type="scientific">Paenibacillus glycanilyticus</name>
    <dbReference type="NCBI Taxonomy" id="126569"/>
    <lineage>
        <taxon>Bacteria</taxon>
        <taxon>Bacillati</taxon>
        <taxon>Bacillota</taxon>
        <taxon>Bacilli</taxon>
        <taxon>Bacillales</taxon>
        <taxon>Paenibacillaceae</taxon>
        <taxon>Paenibacillus</taxon>
    </lineage>
</organism>
<keyword evidence="4" id="KW-0804">Transcription</keyword>
<comment type="similarity">
    <text evidence="1">Belongs to the LysR transcriptional regulatory family.</text>
</comment>
<evidence type="ECO:0000256" key="2">
    <source>
        <dbReference type="ARBA" id="ARBA00023015"/>
    </source>
</evidence>
<dbReference type="Proteomes" id="UP001285921">
    <property type="component" value="Unassembled WGS sequence"/>
</dbReference>
<accession>A0ABQ6NX37</accession>
<keyword evidence="2" id="KW-0805">Transcription regulation</keyword>
<evidence type="ECO:0000259" key="5">
    <source>
        <dbReference type="PROSITE" id="PS50931"/>
    </source>
</evidence>
<dbReference type="InterPro" id="IPR000847">
    <property type="entry name" value="LysR_HTH_N"/>
</dbReference>
<comment type="caution">
    <text evidence="6">The sequence shown here is derived from an EMBL/GenBank/DDBJ whole genome shotgun (WGS) entry which is preliminary data.</text>
</comment>
<reference evidence="6 7" key="1">
    <citation type="submission" date="2023-05" db="EMBL/GenBank/DDBJ databases">
        <title>Draft genome of Paenibacillus sp. CCS26.</title>
        <authorList>
            <person name="Akita H."/>
            <person name="Shinto Y."/>
            <person name="Kimura Z."/>
        </authorList>
    </citation>
    <scope>NUCLEOTIDE SEQUENCE [LARGE SCALE GENOMIC DNA]</scope>
    <source>
        <strain evidence="6 7">CCS26</strain>
    </source>
</reference>
<dbReference type="InterPro" id="IPR005119">
    <property type="entry name" value="LysR_subst-bd"/>
</dbReference>
<sequence length="294" mass="33140">MDLKELTAFQTILQEGSFAKAAAKLNYAQSTITNQIQRLEKELGFQLFDRGWEAELTPAGQIYAAEVERLIQHWHYASDQAKAIAREETGTLRIGLLEMLARQIMPEALWRFREEKPQIACHFVIGNTDLIAGELRRKQLDFAICGEPPDLSGLRFEPLHEERIVFAAAKDHPLHQRGGGRLPFQELLPYPMVVGGPTCLYYLHLSRQLARFDSMPILHSVNQISAIPGFAARSPFIGVVLASTPLPDGVLPLAVDWEEHKIPIGLLERRDTAYPSAARKRLIGIIKEVWFNEA</sequence>
<name>A0ABQ6NX37_9BACL</name>
<dbReference type="PANTHER" id="PTHR30419:SF8">
    <property type="entry name" value="NITROGEN ASSIMILATION TRANSCRIPTIONAL ACTIVATOR-RELATED"/>
    <property type="match status" value="1"/>
</dbReference>
<feature type="domain" description="HTH lysR-type" evidence="5">
    <location>
        <begin position="1"/>
        <end position="57"/>
    </location>
</feature>
<dbReference type="RefSeq" id="WP_317982151.1">
    <property type="nucleotide sequence ID" value="NZ_BTCL01000032.1"/>
</dbReference>
<keyword evidence="7" id="KW-1185">Reference proteome</keyword>
<dbReference type="InterPro" id="IPR050950">
    <property type="entry name" value="HTH-type_LysR_regulators"/>
</dbReference>
<dbReference type="InterPro" id="IPR036388">
    <property type="entry name" value="WH-like_DNA-bd_sf"/>
</dbReference>
<proteinExistence type="inferred from homology"/>
<dbReference type="Pfam" id="PF00126">
    <property type="entry name" value="HTH_1"/>
    <property type="match status" value="1"/>
</dbReference>
<dbReference type="PRINTS" id="PR00039">
    <property type="entry name" value="HTHLYSR"/>
</dbReference>
<evidence type="ECO:0000256" key="1">
    <source>
        <dbReference type="ARBA" id="ARBA00009437"/>
    </source>
</evidence>
<dbReference type="SUPFAM" id="SSF46785">
    <property type="entry name" value="Winged helix' DNA-binding domain"/>
    <property type="match status" value="1"/>
</dbReference>
<dbReference type="Gene3D" id="3.40.190.290">
    <property type="match status" value="1"/>
</dbReference>
<protein>
    <submittedName>
        <fullName evidence="6">HTH-type transcriptional regulator YtlI</fullName>
    </submittedName>
</protein>
<evidence type="ECO:0000256" key="4">
    <source>
        <dbReference type="ARBA" id="ARBA00023163"/>
    </source>
</evidence>